<reference evidence="2" key="1">
    <citation type="journal article" date="2019" name="Int. J. Syst. Evol. Microbiol.">
        <title>The Global Catalogue of Microorganisms (GCM) 10K type strain sequencing project: providing services to taxonomists for standard genome sequencing and annotation.</title>
        <authorList>
            <consortium name="The Broad Institute Genomics Platform"/>
            <consortium name="The Broad Institute Genome Sequencing Center for Infectious Disease"/>
            <person name="Wu L."/>
            <person name="Ma J."/>
        </authorList>
    </citation>
    <scope>NUCLEOTIDE SEQUENCE [LARGE SCALE GENOMIC DNA]</scope>
    <source>
        <strain evidence="2">CGMCC 4.7682</strain>
    </source>
</reference>
<keyword evidence="2" id="KW-1185">Reference proteome</keyword>
<evidence type="ECO:0000313" key="1">
    <source>
        <dbReference type="EMBL" id="MFC3510585.1"/>
    </source>
</evidence>
<dbReference type="Proteomes" id="UP001595764">
    <property type="component" value="Unassembled WGS sequence"/>
</dbReference>
<sequence>MKHQSITAFTETYTGRAKLATEHATTADLPAVIAEALQPTLKAVGEALAALPDDDFRAAGEKVMNDRTAATDPLAASRAFWGSGLGAPTEQER</sequence>
<dbReference type="EMBL" id="JBHRWI010000015">
    <property type="protein sequence ID" value="MFC3510585.1"/>
    <property type="molecule type" value="Genomic_DNA"/>
</dbReference>
<proteinExistence type="predicted"/>
<dbReference type="RefSeq" id="WP_377868675.1">
    <property type="nucleotide sequence ID" value="NZ_JBHMAY010000007.1"/>
</dbReference>
<comment type="caution">
    <text evidence="1">The sequence shown here is derived from an EMBL/GenBank/DDBJ whole genome shotgun (WGS) entry which is preliminary data.</text>
</comment>
<protein>
    <submittedName>
        <fullName evidence="1">Uncharacterized protein</fullName>
    </submittedName>
</protein>
<evidence type="ECO:0000313" key="2">
    <source>
        <dbReference type="Proteomes" id="UP001595764"/>
    </source>
</evidence>
<accession>A0ABV7QB64</accession>
<gene>
    <name evidence="1" type="ORF">ACFORO_10465</name>
</gene>
<organism evidence="1 2">
    <name type="scientific">Amycolatopsis halotolerans</name>
    <dbReference type="NCBI Taxonomy" id="330083"/>
    <lineage>
        <taxon>Bacteria</taxon>
        <taxon>Bacillati</taxon>
        <taxon>Actinomycetota</taxon>
        <taxon>Actinomycetes</taxon>
        <taxon>Pseudonocardiales</taxon>
        <taxon>Pseudonocardiaceae</taxon>
        <taxon>Amycolatopsis</taxon>
    </lineage>
</organism>
<name>A0ABV7QB64_9PSEU</name>